<keyword evidence="2" id="KW-1003">Cell membrane</keyword>
<dbReference type="GO" id="GO:0005524">
    <property type="term" value="F:ATP binding"/>
    <property type="evidence" value="ECO:0007669"/>
    <property type="project" value="UniProtKB-KW"/>
</dbReference>
<evidence type="ECO:0000313" key="10">
    <source>
        <dbReference type="Proteomes" id="UP000318554"/>
    </source>
</evidence>
<keyword evidence="5" id="KW-0472">Membrane</keyword>
<dbReference type="GO" id="GO:0046677">
    <property type="term" value="P:response to antibiotic"/>
    <property type="evidence" value="ECO:0007669"/>
    <property type="project" value="UniProtKB-KW"/>
</dbReference>
<dbReference type="Proteomes" id="UP000318554">
    <property type="component" value="Unassembled WGS sequence"/>
</dbReference>
<dbReference type="CDD" id="cd03255">
    <property type="entry name" value="ABC_MJ0796_LolCDE_FtsE"/>
    <property type="match status" value="1"/>
</dbReference>
<keyword evidence="5" id="KW-1133">Transmembrane helix</keyword>
<dbReference type="InterPro" id="IPR015854">
    <property type="entry name" value="ABC_transpr_LolD-like"/>
</dbReference>
<comment type="similarity">
    <text evidence="7">Belongs to the ABC transporter superfamily. Macrolide exporter (TC 3.A.1.122) family.</text>
</comment>
<dbReference type="PANTHER" id="PTHR24220:SF689">
    <property type="entry name" value="LIPOPROTEIN-RELEASING SYSTEM ATP-BINDING PROTEIN LOLD"/>
    <property type="match status" value="1"/>
</dbReference>
<dbReference type="EC" id="3.6.3.-" evidence="9"/>
<dbReference type="PANTHER" id="PTHR24220">
    <property type="entry name" value="IMPORT ATP-BINDING PROTEIN"/>
    <property type="match status" value="1"/>
</dbReference>
<keyword evidence="10" id="KW-1185">Reference proteome</keyword>
<dbReference type="InterPro" id="IPR003439">
    <property type="entry name" value="ABC_transporter-like_ATP-bd"/>
</dbReference>
<dbReference type="FunFam" id="3.40.50.300:FF:000032">
    <property type="entry name" value="Export ABC transporter ATP-binding protein"/>
    <property type="match status" value="1"/>
</dbReference>
<dbReference type="InterPro" id="IPR017871">
    <property type="entry name" value="ABC_transporter-like_CS"/>
</dbReference>
<organism evidence="9 10">
    <name type="scientific">Tepidimonas aquatica</name>
    <dbReference type="NCBI Taxonomy" id="247482"/>
    <lineage>
        <taxon>Bacteria</taxon>
        <taxon>Pseudomonadati</taxon>
        <taxon>Pseudomonadota</taxon>
        <taxon>Betaproteobacteria</taxon>
        <taxon>Burkholderiales</taxon>
        <taxon>Tepidimonas</taxon>
    </lineage>
</organism>
<evidence type="ECO:0000256" key="6">
    <source>
        <dbReference type="ARBA" id="ARBA00023251"/>
    </source>
</evidence>
<evidence type="ECO:0000256" key="4">
    <source>
        <dbReference type="ARBA" id="ARBA00022840"/>
    </source>
</evidence>
<dbReference type="GO" id="GO:0098796">
    <property type="term" value="C:membrane protein complex"/>
    <property type="evidence" value="ECO:0007669"/>
    <property type="project" value="UniProtKB-ARBA"/>
</dbReference>
<dbReference type="GO" id="GO:0016887">
    <property type="term" value="F:ATP hydrolysis activity"/>
    <property type="evidence" value="ECO:0007669"/>
    <property type="project" value="InterPro"/>
</dbReference>
<keyword evidence="1" id="KW-0813">Transport</keyword>
<dbReference type="OrthoDB" id="9802264at2"/>
<dbReference type="PROSITE" id="PS50893">
    <property type="entry name" value="ABC_TRANSPORTER_2"/>
    <property type="match status" value="1"/>
</dbReference>
<keyword evidence="9" id="KW-0449">Lipoprotein</keyword>
<evidence type="ECO:0000256" key="7">
    <source>
        <dbReference type="ARBA" id="ARBA00038388"/>
    </source>
</evidence>
<dbReference type="EMBL" id="VJNA01000018">
    <property type="protein sequence ID" value="TSE24267.1"/>
    <property type="molecule type" value="Genomic_DNA"/>
</dbReference>
<evidence type="ECO:0000256" key="1">
    <source>
        <dbReference type="ARBA" id="ARBA00022448"/>
    </source>
</evidence>
<evidence type="ECO:0000259" key="8">
    <source>
        <dbReference type="PROSITE" id="PS50893"/>
    </source>
</evidence>
<dbReference type="Gene3D" id="3.40.50.300">
    <property type="entry name" value="P-loop containing nucleotide triphosphate hydrolases"/>
    <property type="match status" value="1"/>
</dbReference>
<evidence type="ECO:0000256" key="2">
    <source>
        <dbReference type="ARBA" id="ARBA00022475"/>
    </source>
</evidence>
<comment type="caution">
    <text evidence="9">The sequence shown here is derived from an EMBL/GenBank/DDBJ whole genome shotgun (WGS) entry which is preliminary data.</text>
</comment>
<protein>
    <submittedName>
        <fullName evidence="9">Lipoprotein-releasing system ATP-binding protein LolD</fullName>
        <ecNumber evidence="9">3.6.3.-</ecNumber>
    </submittedName>
</protein>
<evidence type="ECO:0000256" key="3">
    <source>
        <dbReference type="ARBA" id="ARBA00022741"/>
    </source>
</evidence>
<dbReference type="RefSeq" id="WP_144326201.1">
    <property type="nucleotide sequence ID" value="NZ_VJNA01000018.1"/>
</dbReference>
<evidence type="ECO:0000313" key="9">
    <source>
        <dbReference type="EMBL" id="TSE24267.1"/>
    </source>
</evidence>
<gene>
    <name evidence="9" type="primary">lolD_4</name>
    <name evidence="9" type="ORF">Taqua_01604</name>
</gene>
<dbReference type="SMART" id="SM00382">
    <property type="entry name" value="AAA"/>
    <property type="match status" value="1"/>
</dbReference>
<dbReference type="GO" id="GO:0089705">
    <property type="term" value="P:protein localization to outer membrane"/>
    <property type="evidence" value="ECO:0007669"/>
    <property type="project" value="TreeGrafter"/>
</dbReference>
<dbReference type="InterPro" id="IPR017911">
    <property type="entry name" value="MacB-like_ATP-bd"/>
</dbReference>
<dbReference type="AlphaFoldDB" id="A0A554WL00"/>
<dbReference type="PROSITE" id="PS00211">
    <property type="entry name" value="ABC_TRANSPORTER_1"/>
    <property type="match status" value="1"/>
</dbReference>
<keyword evidence="3" id="KW-0547">Nucleotide-binding</keyword>
<accession>A0A554WL00</accession>
<feature type="domain" description="ABC transporter" evidence="8">
    <location>
        <begin position="19"/>
        <end position="247"/>
    </location>
</feature>
<name>A0A554WL00_9BURK</name>
<dbReference type="GO" id="GO:0005886">
    <property type="term" value="C:plasma membrane"/>
    <property type="evidence" value="ECO:0007669"/>
    <property type="project" value="TreeGrafter"/>
</dbReference>
<dbReference type="GO" id="GO:0044874">
    <property type="term" value="P:lipoprotein localization to outer membrane"/>
    <property type="evidence" value="ECO:0007669"/>
    <property type="project" value="TreeGrafter"/>
</dbReference>
<sequence>MSDPLAPPPARSPEQGDVLVLHGIRKSYNVGTPVENEVLHGIDLRLGAHEFVALTGPSGSGKSTLLNVIGLLERPSAGRLVIDGHDTAALDEAALTGLRGRTIGFVFQYHHLLPAFTALENVLLPSIIAHGVATPQAEARARALLQRVGLAQAMGKRPGELSGGMQQRVAIARALVLQPRLILADEPTGNLDTASADAVFALLRDFNREHGSACLIVTHDPRLAARCDRVLELVDGRLVADTPRRAA</sequence>
<dbReference type="GO" id="GO:0022857">
    <property type="term" value="F:transmembrane transporter activity"/>
    <property type="evidence" value="ECO:0007669"/>
    <property type="project" value="TreeGrafter"/>
</dbReference>
<keyword evidence="9" id="KW-0378">Hydrolase</keyword>
<dbReference type="Pfam" id="PF00005">
    <property type="entry name" value="ABC_tran"/>
    <property type="match status" value="1"/>
</dbReference>
<dbReference type="SUPFAM" id="SSF52540">
    <property type="entry name" value="P-loop containing nucleoside triphosphate hydrolases"/>
    <property type="match status" value="1"/>
</dbReference>
<reference evidence="9 10" key="1">
    <citation type="submission" date="2019-07" db="EMBL/GenBank/DDBJ databases">
        <title>Tepidimonas aquatica CLN-1 draft genome.</title>
        <authorList>
            <person name="Da Costa M.S."/>
            <person name="Froufe H.J.C."/>
            <person name="Egas C."/>
            <person name="Albuquerque L."/>
        </authorList>
    </citation>
    <scope>NUCLEOTIDE SEQUENCE [LARGE SCALE GENOMIC DNA]</scope>
    <source>
        <strain evidence="9 10">CLN-1</strain>
    </source>
</reference>
<keyword evidence="6" id="KW-0046">Antibiotic resistance</keyword>
<dbReference type="InterPro" id="IPR003593">
    <property type="entry name" value="AAA+_ATPase"/>
</dbReference>
<keyword evidence="4 9" id="KW-0067">ATP-binding</keyword>
<dbReference type="InterPro" id="IPR027417">
    <property type="entry name" value="P-loop_NTPase"/>
</dbReference>
<proteinExistence type="inferred from homology"/>
<evidence type="ECO:0000256" key="5">
    <source>
        <dbReference type="ARBA" id="ARBA00022989"/>
    </source>
</evidence>
<keyword evidence="5" id="KW-0812">Transmembrane</keyword>